<dbReference type="PANTHER" id="PTHR41309">
    <property type="entry name" value="MEMBRANE PROTEIN-RELATED"/>
    <property type="match status" value="1"/>
</dbReference>
<keyword evidence="1" id="KW-0472">Membrane</keyword>
<dbReference type="Pfam" id="PF13346">
    <property type="entry name" value="ABC2_membrane_5"/>
    <property type="match status" value="1"/>
</dbReference>
<dbReference type="InterPro" id="IPR025699">
    <property type="entry name" value="ABC2_memb-like"/>
</dbReference>
<organism evidence="2 3">
    <name type="scientific">Hydrogenoanaerobacterium saccharovorans</name>
    <dbReference type="NCBI Taxonomy" id="474960"/>
    <lineage>
        <taxon>Bacteria</taxon>
        <taxon>Bacillati</taxon>
        <taxon>Bacillota</taxon>
        <taxon>Clostridia</taxon>
        <taxon>Eubacteriales</taxon>
        <taxon>Oscillospiraceae</taxon>
        <taxon>Hydrogenoanaerobacterium</taxon>
    </lineage>
</organism>
<proteinExistence type="predicted"/>
<keyword evidence="1" id="KW-0812">Transmembrane</keyword>
<dbReference type="Proteomes" id="UP000199158">
    <property type="component" value="Unassembled WGS sequence"/>
</dbReference>
<gene>
    <name evidence="2" type="ORF">SAMN05216180_0017</name>
</gene>
<reference evidence="2 3" key="1">
    <citation type="submission" date="2016-10" db="EMBL/GenBank/DDBJ databases">
        <authorList>
            <person name="de Groot N.N."/>
        </authorList>
    </citation>
    <scope>NUCLEOTIDE SEQUENCE [LARGE SCALE GENOMIC DNA]</scope>
    <source>
        <strain evidence="2 3">CGMCC 1.5070</strain>
    </source>
</reference>
<sequence length="207" mass="23055">MKGLILKDFYNLSNYKKVLLFLILFYGVLGFATDSIASMLGVIIVLSAALTPTLFSYDEFSKWDCYALSMPLTRRDVVLARYIVSATLVAASTILTGVMIVIAGIIKPDTNTGEAWLSLKLMLAFALFFISIMMPVCYKIGPEKGRLYMMASIFLPIIGTFIFKHMGFSAPTEQQLLRGSNALLLLAVLFVVISYIISCRIFEKKEL</sequence>
<keyword evidence="1" id="KW-1133">Transmembrane helix</keyword>
<dbReference type="STRING" id="474960.SAMN05216180_0017"/>
<evidence type="ECO:0000256" key="1">
    <source>
        <dbReference type="SAM" id="Phobius"/>
    </source>
</evidence>
<protein>
    <submittedName>
        <fullName evidence="2">ABC-2 family transporter protein</fullName>
    </submittedName>
</protein>
<dbReference type="EMBL" id="FOCG01000001">
    <property type="protein sequence ID" value="SEM44969.1"/>
    <property type="molecule type" value="Genomic_DNA"/>
</dbReference>
<dbReference type="RefSeq" id="WP_092750433.1">
    <property type="nucleotide sequence ID" value="NZ_FOCG01000001.1"/>
</dbReference>
<feature type="transmembrane region" description="Helical" evidence="1">
    <location>
        <begin position="78"/>
        <end position="106"/>
    </location>
</feature>
<dbReference type="OrthoDB" id="1655186at2"/>
<evidence type="ECO:0000313" key="2">
    <source>
        <dbReference type="EMBL" id="SEM44969.1"/>
    </source>
</evidence>
<keyword evidence="3" id="KW-1185">Reference proteome</keyword>
<feature type="transmembrane region" description="Helical" evidence="1">
    <location>
        <begin position="145"/>
        <end position="163"/>
    </location>
</feature>
<feature type="transmembrane region" description="Helical" evidence="1">
    <location>
        <begin position="35"/>
        <end position="57"/>
    </location>
</feature>
<feature type="transmembrane region" description="Helical" evidence="1">
    <location>
        <begin position="183"/>
        <end position="202"/>
    </location>
</feature>
<evidence type="ECO:0000313" key="3">
    <source>
        <dbReference type="Proteomes" id="UP000199158"/>
    </source>
</evidence>
<dbReference type="PANTHER" id="PTHR41309:SF2">
    <property type="entry name" value="MEMBRANE PROTEIN"/>
    <property type="match status" value="1"/>
</dbReference>
<name>A0A1H7YIJ8_9FIRM</name>
<feature type="transmembrane region" description="Helical" evidence="1">
    <location>
        <begin position="12"/>
        <end position="29"/>
    </location>
</feature>
<accession>A0A1H7YIJ8</accession>
<dbReference type="AlphaFoldDB" id="A0A1H7YIJ8"/>
<feature type="transmembrane region" description="Helical" evidence="1">
    <location>
        <begin position="118"/>
        <end position="138"/>
    </location>
</feature>